<gene>
    <name evidence="2" type="ORF">CAPTEDRAFT_54391</name>
</gene>
<evidence type="ECO:0000313" key="2">
    <source>
        <dbReference type="EMBL" id="ELT90396.1"/>
    </source>
</evidence>
<dbReference type="GO" id="GO:0016020">
    <property type="term" value="C:membrane"/>
    <property type="evidence" value="ECO:0007669"/>
    <property type="project" value="GOC"/>
</dbReference>
<dbReference type="SUPFAM" id="SSF53448">
    <property type="entry name" value="Nucleotide-diphospho-sugar transferases"/>
    <property type="match status" value="1"/>
</dbReference>
<reference evidence="3" key="3">
    <citation type="submission" date="2015-06" db="UniProtKB">
        <authorList>
            <consortium name="EnsemblMetazoa"/>
        </authorList>
    </citation>
    <scope>IDENTIFICATION</scope>
</reference>
<evidence type="ECO:0008006" key="5">
    <source>
        <dbReference type="Google" id="ProtNLM"/>
    </source>
</evidence>
<dbReference type="HOGENOM" id="CLU_036369_4_1_1"/>
<dbReference type="Gene3D" id="3.90.550.20">
    <property type="match status" value="1"/>
</dbReference>
<protein>
    <recommendedName>
        <fullName evidence="5">Glycosyltransferase family 32 protein</fullName>
    </recommendedName>
</protein>
<dbReference type="GO" id="GO:0051999">
    <property type="term" value="P:mannosyl-inositol phosphorylceramide biosynthetic process"/>
    <property type="evidence" value="ECO:0007669"/>
    <property type="project" value="TreeGrafter"/>
</dbReference>
<dbReference type="OMA" id="HFFMAER"/>
<evidence type="ECO:0000313" key="4">
    <source>
        <dbReference type="Proteomes" id="UP000014760"/>
    </source>
</evidence>
<dbReference type="InterPro" id="IPR007577">
    <property type="entry name" value="GlycoTrfase_DXD_sugar-bd_CS"/>
</dbReference>
<evidence type="ECO:0000313" key="3">
    <source>
        <dbReference type="EnsemblMetazoa" id="CapteP54391"/>
    </source>
</evidence>
<keyword evidence="1" id="KW-0808">Transferase</keyword>
<dbReference type="Proteomes" id="UP000014760">
    <property type="component" value="Unassembled WGS sequence"/>
</dbReference>
<feature type="non-terminal residue" evidence="2">
    <location>
        <position position="1"/>
    </location>
</feature>
<reference evidence="4" key="1">
    <citation type="submission" date="2012-12" db="EMBL/GenBank/DDBJ databases">
        <authorList>
            <person name="Hellsten U."/>
            <person name="Grimwood J."/>
            <person name="Chapman J.A."/>
            <person name="Shapiro H."/>
            <person name="Aerts A."/>
            <person name="Otillar R.P."/>
            <person name="Terry A.Y."/>
            <person name="Boore J.L."/>
            <person name="Simakov O."/>
            <person name="Marletaz F."/>
            <person name="Cho S.-J."/>
            <person name="Edsinger-Gonzales E."/>
            <person name="Havlak P."/>
            <person name="Kuo D.-H."/>
            <person name="Larsson T."/>
            <person name="Lv J."/>
            <person name="Arendt D."/>
            <person name="Savage R."/>
            <person name="Osoegawa K."/>
            <person name="de Jong P."/>
            <person name="Lindberg D.R."/>
            <person name="Seaver E.C."/>
            <person name="Weisblat D.A."/>
            <person name="Putnam N.H."/>
            <person name="Grigoriev I.V."/>
            <person name="Rokhsar D.S."/>
        </authorList>
    </citation>
    <scope>NUCLEOTIDE SEQUENCE</scope>
    <source>
        <strain evidence="4">I ESC-2004</strain>
    </source>
</reference>
<name>R7TFT4_CAPTE</name>
<keyword evidence="4" id="KW-1185">Reference proteome</keyword>
<dbReference type="AlphaFoldDB" id="R7TFT4"/>
<dbReference type="OrthoDB" id="10020246at2759"/>
<feature type="non-terminal residue" evidence="2">
    <location>
        <position position="207"/>
    </location>
</feature>
<dbReference type="PANTHER" id="PTHR32385:SF15">
    <property type="entry name" value="INOSITOL PHOSPHOCERAMIDE MANNOSYLTRANSFERASE 1"/>
    <property type="match status" value="1"/>
</dbReference>
<dbReference type="InterPro" id="IPR051706">
    <property type="entry name" value="Glycosyltransferase_domain"/>
</dbReference>
<dbReference type="Pfam" id="PF04488">
    <property type="entry name" value="Gly_transf_sug"/>
    <property type="match status" value="1"/>
</dbReference>
<dbReference type="EMBL" id="AMQN01014383">
    <property type="status" value="NOT_ANNOTATED_CDS"/>
    <property type="molecule type" value="Genomic_DNA"/>
</dbReference>
<dbReference type="PANTHER" id="PTHR32385">
    <property type="entry name" value="MANNOSYL PHOSPHORYLINOSITOL CERAMIDE SYNTHASE"/>
    <property type="match status" value="1"/>
</dbReference>
<proteinExistence type="predicted"/>
<accession>R7TFT4</accession>
<dbReference type="InterPro" id="IPR029044">
    <property type="entry name" value="Nucleotide-diphossugar_trans"/>
</dbReference>
<dbReference type="GO" id="GO:0000030">
    <property type="term" value="F:mannosyltransferase activity"/>
    <property type="evidence" value="ECO:0007669"/>
    <property type="project" value="TreeGrafter"/>
</dbReference>
<organism evidence="2">
    <name type="scientific">Capitella teleta</name>
    <name type="common">Polychaete worm</name>
    <dbReference type="NCBI Taxonomy" id="283909"/>
    <lineage>
        <taxon>Eukaryota</taxon>
        <taxon>Metazoa</taxon>
        <taxon>Spiralia</taxon>
        <taxon>Lophotrochozoa</taxon>
        <taxon>Annelida</taxon>
        <taxon>Polychaeta</taxon>
        <taxon>Sedentaria</taxon>
        <taxon>Scolecida</taxon>
        <taxon>Capitellidae</taxon>
        <taxon>Capitella</taxon>
    </lineage>
</organism>
<reference evidence="2 4" key="2">
    <citation type="journal article" date="2013" name="Nature">
        <title>Insights into bilaterian evolution from three spiralian genomes.</title>
        <authorList>
            <person name="Simakov O."/>
            <person name="Marletaz F."/>
            <person name="Cho S.J."/>
            <person name="Edsinger-Gonzales E."/>
            <person name="Havlak P."/>
            <person name="Hellsten U."/>
            <person name="Kuo D.H."/>
            <person name="Larsson T."/>
            <person name="Lv J."/>
            <person name="Arendt D."/>
            <person name="Savage R."/>
            <person name="Osoegawa K."/>
            <person name="de Jong P."/>
            <person name="Grimwood J."/>
            <person name="Chapman J.A."/>
            <person name="Shapiro H."/>
            <person name="Aerts A."/>
            <person name="Otillar R.P."/>
            <person name="Terry A.Y."/>
            <person name="Boore J.L."/>
            <person name="Grigoriev I.V."/>
            <person name="Lindberg D.R."/>
            <person name="Seaver E.C."/>
            <person name="Weisblat D.A."/>
            <person name="Putnam N.H."/>
            <person name="Rokhsar D.S."/>
        </authorList>
    </citation>
    <scope>NUCLEOTIDE SEQUENCE</scope>
    <source>
        <strain evidence="2 4">I ESC-2004</strain>
    </source>
</reference>
<sequence length="207" mass="25038">FPRILHHTWKNAMIPAKWKNSTGACKTLNPNYRYMFWTDRDIENLILKEYPWFWDTYRNYQYNIQRADAGRYFILYHYGGVYADLDIQCKFPFDQILENVTHYDIVLPQGPPIGVTAEVMFAKPRHRFLELVIHSLEEANQWRVFPYATIIFSTGPMFMSNCLMKYEHKDQFYIIPHEIYSEKLFINLHGGSWHEWDGDFIFWVYTH</sequence>
<dbReference type="EnsemblMetazoa" id="CapteT54391">
    <property type="protein sequence ID" value="CapteP54391"/>
    <property type="gene ID" value="CapteG54391"/>
</dbReference>
<evidence type="ECO:0000256" key="1">
    <source>
        <dbReference type="ARBA" id="ARBA00022679"/>
    </source>
</evidence>
<dbReference type="EMBL" id="KB310935">
    <property type="protein sequence ID" value="ELT90396.1"/>
    <property type="molecule type" value="Genomic_DNA"/>
</dbReference>